<protein>
    <submittedName>
        <fullName evidence="1">DUF1289 domain-containing protein</fullName>
    </submittedName>
</protein>
<evidence type="ECO:0000313" key="1">
    <source>
        <dbReference type="EMBL" id="MCG9966099.1"/>
    </source>
</evidence>
<dbReference type="Pfam" id="PF06945">
    <property type="entry name" value="DUF1289"/>
    <property type="match status" value="1"/>
</dbReference>
<dbReference type="InterPro" id="IPR010710">
    <property type="entry name" value="DUF1289"/>
</dbReference>
<keyword evidence="2" id="KW-1185">Reference proteome</keyword>
<gene>
    <name evidence="1" type="ORF">H9J30_19655</name>
</gene>
<proteinExistence type="predicted"/>
<reference evidence="1 2" key="1">
    <citation type="submission" date="2020-08" db="EMBL/GenBank/DDBJ databases">
        <title>Whole genome sequence of Shewanella sp strain PS-2.</title>
        <authorList>
            <person name="Das S.K."/>
        </authorList>
    </citation>
    <scope>NUCLEOTIDE SEQUENCE [LARGE SCALE GENOMIC DNA]</scope>
    <source>
        <strain evidence="1 2">PS-2</strain>
    </source>
</reference>
<dbReference type="PANTHER" id="PTHR35175:SF2">
    <property type="entry name" value="DUF1289 DOMAIN-CONTAINING PROTEIN"/>
    <property type="match status" value="1"/>
</dbReference>
<comment type="caution">
    <text evidence="1">The sequence shown here is derived from an EMBL/GenBank/DDBJ whole genome shotgun (WGS) entry which is preliminary data.</text>
</comment>
<evidence type="ECO:0000313" key="2">
    <source>
        <dbReference type="Proteomes" id="UP000829384"/>
    </source>
</evidence>
<name>A0ABS9R0M2_9GAMM</name>
<dbReference type="EMBL" id="JACSDI010000024">
    <property type="protein sequence ID" value="MCG9966099.1"/>
    <property type="molecule type" value="Genomic_DNA"/>
</dbReference>
<dbReference type="Proteomes" id="UP000829384">
    <property type="component" value="Unassembled WGS sequence"/>
</dbReference>
<dbReference type="PANTHER" id="PTHR35175">
    <property type="entry name" value="DUF1289 DOMAIN-CONTAINING PROTEIN"/>
    <property type="match status" value="1"/>
</dbReference>
<dbReference type="RefSeq" id="WP_240132546.1">
    <property type="nucleotide sequence ID" value="NZ_JACSDI010000024.1"/>
</dbReference>
<sequence>MNMRSGQSNSVEQPCVRHCCLDQQDVCMGCFRHLAEILAWRSMTVEQRSACYQKMAERKAVFIAKRCSQGE</sequence>
<organism evidence="1 2">
    <name type="scientific">Shewanella cutis</name>
    <dbReference type="NCBI Taxonomy" id="2766780"/>
    <lineage>
        <taxon>Bacteria</taxon>
        <taxon>Pseudomonadati</taxon>
        <taxon>Pseudomonadota</taxon>
        <taxon>Gammaproteobacteria</taxon>
        <taxon>Alteromonadales</taxon>
        <taxon>Shewanellaceae</taxon>
        <taxon>Shewanella</taxon>
    </lineage>
</organism>
<accession>A0ABS9R0M2</accession>